<dbReference type="PANTHER" id="PTHR18964:SF173">
    <property type="entry name" value="GLUCOKINASE"/>
    <property type="match status" value="1"/>
</dbReference>
<dbReference type="AlphaFoldDB" id="A0A0D0VIN6"/>
<gene>
    <name evidence="2" type="ORF">TK50_22190</name>
</gene>
<evidence type="ECO:0000256" key="1">
    <source>
        <dbReference type="ARBA" id="ARBA00006479"/>
    </source>
</evidence>
<dbReference type="RefSeq" id="WP_043966824.1">
    <property type="nucleotide sequence ID" value="NZ_JBEZEN010000064.1"/>
</dbReference>
<dbReference type="InterPro" id="IPR036390">
    <property type="entry name" value="WH_DNA-bd_sf"/>
</dbReference>
<dbReference type="InterPro" id="IPR036388">
    <property type="entry name" value="WH-like_DNA-bd_sf"/>
</dbReference>
<dbReference type="InterPro" id="IPR043129">
    <property type="entry name" value="ATPase_NBD"/>
</dbReference>
<comment type="similarity">
    <text evidence="1">Belongs to the ROK (NagC/XylR) family.</text>
</comment>
<keyword evidence="3" id="KW-1185">Reference proteome</keyword>
<accession>A0A0D0VIN6</accession>
<dbReference type="Gene3D" id="1.10.10.10">
    <property type="entry name" value="Winged helix-like DNA-binding domain superfamily/Winged helix DNA-binding domain"/>
    <property type="match status" value="1"/>
</dbReference>
<dbReference type="PANTHER" id="PTHR18964">
    <property type="entry name" value="ROK (REPRESSOR, ORF, KINASE) FAMILY"/>
    <property type="match status" value="1"/>
</dbReference>
<dbReference type="Proteomes" id="UP000032254">
    <property type="component" value="Unassembled WGS sequence"/>
</dbReference>
<proteinExistence type="inferred from homology"/>
<protein>
    <submittedName>
        <fullName evidence="2">ROK family transcriptional regulator</fullName>
    </submittedName>
</protein>
<dbReference type="Pfam" id="PF00480">
    <property type="entry name" value="ROK"/>
    <property type="match status" value="1"/>
</dbReference>
<name>A0A0D0VIN6_9ACTN</name>
<reference evidence="2 3" key="1">
    <citation type="submission" date="2015-01" db="EMBL/GenBank/DDBJ databases">
        <title>Sequencing and annotation of Micromonospora carbonacea strain JXNU-1 genome.</title>
        <authorList>
            <person name="Long Z."/>
            <person name="Huang Y."/>
            <person name="Jiang Y."/>
        </authorList>
    </citation>
    <scope>NUCLEOTIDE SEQUENCE [LARGE SCALE GENOMIC DNA]</scope>
    <source>
        <strain evidence="2 3">JXNU-1</strain>
    </source>
</reference>
<dbReference type="SUPFAM" id="SSF46785">
    <property type="entry name" value="Winged helix' DNA-binding domain"/>
    <property type="match status" value="1"/>
</dbReference>
<dbReference type="Gene3D" id="3.30.420.40">
    <property type="match status" value="2"/>
</dbReference>
<evidence type="ECO:0000313" key="2">
    <source>
        <dbReference type="EMBL" id="KIR60623.1"/>
    </source>
</evidence>
<evidence type="ECO:0000313" key="3">
    <source>
        <dbReference type="Proteomes" id="UP000032254"/>
    </source>
</evidence>
<dbReference type="GeneID" id="301306764"/>
<dbReference type="SUPFAM" id="SSF53067">
    <property type="entry name" value="Actin-like ATPase domain"/>
    <property type="match status" value="1"/>
</dbReference>
<dbReference type="OrthoDB" id="3189808at2"/>
<dbReference type="EMBL" id="JXSX01000003">
    <property type="protein sequence ID" value="KIR60623.1"/>
    <property type="molecule type" value="Genomic_DNA"/>
</dbReference>
<dbReference type="InterPro" id="IPR000600">
    <property type="entry name" value="ROK"/>
</dbReference>
<dbReference type="PATRIC" id="fig|47853.6.peg.4646"/>
<organism evidence="2 3">
    <name type="scientific">Micromonospora haikouensis</name>
    <dbReference type="NCBI Taxonomy" id="686309"/>
    <lineage>
        <taxon>Bacteria</taxon>
        <taxon>Bacillati</taxon>
        <taxon>Actinomycetota</taxon>
        <taxon>Actinomycetes</taxon>
        <taxon>Micromonosporales</taxon>
        <taxon>Micromonosporaceae</taxon>
        <taxon>Micromonospora</taxon>
    </lineage>
</organism>
<comment type="caution">
    <text evidence="2">The sequence shown here is derived from an EMBL/GenBank/DDBJ whole genome shotgun (WGS) entry which is preliminary data.</text>
</comment>
<sequence>MRTVEPLHLRLLRLLRDEGAVSRAELGDRLEMPRPRLLAELERLVDLGYVAEAGLAASRGGRRSTLVELNPQLRFAAVDLGASSIDVEVVNGRLEPVAAYAEPADIRNGPKVTLQRVNELLHKFRVDGAYERLHAVGIGVPGPVSFRDGVPVSPPIMPGWDRFPVRELLTREHGCPAVVDNDVNIMAIGERHGGVAHSVDDFLFVKIGTGIGCGIYLSGEVYRGTDGCAGDIGHIQVDTHGPTCSCGNAGCLEALFSGAALARDANAAARNGSSPALAERLSTRGTVTAEDVAEGAIEGDVVCIQLIRDGGRRVGGVLAGLVSFTNPSMIVIGGGLARLGHILLAEIRSVVYRRSLPLATGNLPVVLSELGPRAGVAGAAVLASDVAFGEAS</sequence>
<dbReference type="PROSITE" id="PS01125">
    <property type="entry name" value="ROK"/>
    <property type="match status" value="1"/>
</dbReference>
<dbReference type="InterPro" id="IPR049874">
    <property type="entry name" value="ROK_cs"/>
</dbReference>